<protein>
    <submittedName>
        <fullName evidence="1">Uncharacterized protein</fullName>
    </submittedName>
</protein>
<proteinExistence type="predicted"/>
<dbReference type="Proteomes" id="UP001221217">
    <property type="component" value="Unassembled WGS sequence"/>
</dbReference>
<evidence type="ECO:0000313" key="1">
    <source>
        <dbReference type="EMBL" id="MDC7225487.1"/>
    </source>
</evidence>
<name>A0AAJ1IA55_9SPIO</name>
<evidence type="ECO:0000313" key="2">
    <source>
        <dbReference type="Proteomes" id="UP001221217"/>
    </source>
</evidence>
<accession>A0AAJ1IA55</accession>
<gene>
    <name evidence="1" type="ORF">PQJ61_01840</name>
</gene>
<organism evidence="1 2">
    <name type="scientific">Candidatus Thalassospirochaeta sargassi</name>
    <dbReference type="NCBI Taxonomy" id="3119039"/>
    <lineage>
        <taxon>Bacteria</taxon>
        <taxon>Pseudomonadati</taxon>
        <taxon>Spirochaetota</taxon>
        <taxon>Spirochaetia</taxon>
        <taxon>Spirochaetales</taxon>
        <taxon>Spirochaetaceae</taxon>
        <taxon>Candidatus Thalassospirochaeta</taxon>
    </lineage>
</organism>
<dbReference type="EMBL" id="JAQQAL010000007">
    <property type="protein sequence ID" value="MDC7225487.1"/>
    <property type="molecule type" value="Genomic_DNA"/>
</dbReference>
<reference evidence="1 2" key="1">
    <citation type="submission" date="2022-12" db="EMBL/GenBank/DDBJ databases">
        <title>Metagenome assembled genome from gulf of manar.</title>
        <authorList>
            <person name="Kohli P."/>
            <person name="Pk S."/>
            <person name="Venkata Ramana C."/>
            <person name="Sasikala C."/>
        </authorList>
    </citation>
    <scope>NUCLEOTIDE SEQUENCE [LARGE SCALE GENOMIC DNA]</scope>
    <source>
        <strain evidence="1">JB008</strain>
    </source>
</reference>
<dbReference type="AlphaFoldDB" id="A0AAJ1IA55"/>
<sequence>MPKSTVSIFLDHLPPTAERLCALPIEAAGKDFEGLELKLIDNFPWDFECRMKSCTSYDEIAIGFVSEQCKALGLNLYLRFPCEDDFARILRLRGYRKFIKRDSGKIIIDSEAVGFKHLIESVAEDAAALLPSLKFFTFPPVTAESGYTEIVSDILINAGYKTAAGCCEADWLSADEFLCGADSIVVAEYRSLKDSYQDYCIACEELRLSIIMSQLSSMPPAAGRKTPGRLVNDLHINRKAFDNNSATFRKIAAGRIEPDWLDLMLRAMKLAADELLHSLEDRARQSGLLN</sequence>
<comment type="caution">
    <text evidence="1">The sequence shown here is derived from an EMBL/GenBank/DDBJ whole genome shotgun (WGS) entry which is preliminary data.</text>
</comment>